<dbReference type="Proteomes" id="UP000008722">
    <property type="component" value="Chromosome"/>
</dbReference>
<dbReference type="KEGG" id="opr:Ocepr_1877"/>
<dbReference type="STRING" id="670487.Ocepr_1877"/>
<accession>E4U4X9</accession>
<name>E4U4X9_OCEP5</name>
<reference evidence="3" key="1">
    <citation type="submission" date="2010-11" db="EMBL/GenBank/DDBJ databases">
        <title>The complete sequence of chromosome of Oceanithermus profundus DSM 14977.</title>
        <authorList>
            <consortium name="US DOE Joint Genome Institute (JGI-PGF)"/>
            <person name="Lucas S."/>
            <person name="Copeland A."/>
            <person name="Lapidus A."/>
            <person name="Bruce D."/>
            <person name="Goodwin L."/>
            <person name="Pitluck S."/>
            <person name="Kyrpides N."/>
            <person name="Mavromatis K."/>
            <person name="Pagani I."/>
            <person name="Ivanova N."/>
            <person name="Zhang X."/>
            <person name="Brettin T."/>
            <person name="Detter J.C."/>
            <person name="Tapia R."/>
            <person name="Han C."/>
            <person name="Land M."/>
            <person name="Hauser L."/>
            <person name="Markowitz V."/>
            <person name="Cheng J.-F."/>
            <person name="Hugenholtz P."/>
            <person name="Woyke T."/>
            <person name="Wu D."/>
            <person name="Tindall B."/>
            <person name="Faehnrich R."/>
            <person name="Brambilla E."/>
            <person name="Klenk H.-P."/>
            <person name="Eisen J.A."/>
        </authorList>
    </citation>
    <scope>NUCLEOTIDE SEQUENCE [LARGE SCALE GENOMIC DNA]</scope>
    <source>
        <strain evidence="3">DSM 14977 / NBRC 100410 / VKM B-2274 / 506</strain>
    </source>
</reference>
<keyword evidence="1" id="KW-0732">Signal</keyword>
<protein>
    <submittedName>
        <fullName evidence="2">Uncharacterized protein</fullName>
    </submittedName>
</protein>
<feature type="chain" id="PRO_5003190232" evidence="1">
    <location>
        <begin position="24"/>
        <end position="149"/>
    </location>
</feature>
<evidence type="ECO:0000313" key="3">
    <source>
        <dbReference type="Proteomes" id="UP000008722"/>
    </source>
</evidence>
<sequence precursor="true">MQAMRKLLPFVLALLALATVAPAQTLVEVQLVTATALKLDSQIRLPSGSYRALGPGVKRWVAKVRGREGFGNWEAYAARGIARNLQNAYVHQVASAFAVAGYLLGEQKTFQVGQERHTRYVFESMDGKRALLYVIEAPDALVWLVGWAG</sequence>
<evidence type="ECO:0000313" key="2">
    <source>
        <dbReference type="EMBL" id="ADR37329.1"/>
    </source>
</evidence>
<dbReference type="EMBL" id="CP002361">
    <property type="protein sequence ID" value="ADR37329.1"/>
    <property type="molecule type" value="Genomic_DNA"/>
</dbReference>
<organism evidence="2 3">
    <name type="scientific">Oceanithermus profundus (strain DSM 14977 / NBRC 100410 / VKM B-2274 / 506)</name>
    <dbReference type="NCBI Taxonomy" id="670487"/>
    <lineage>
        <taxon>Bacteria</taxon>
        <taxon>Thermotogati</taxon>
        <taxon>Deinococcota</taxon>
        <taxon>Deinococci</taxon>
        <taxon>Thermales</taxon>
        <taxon>Thermaceae</taxon>
        <taxon>Oceanithermus</taxon>
    </lineage>
</organism>
<proteinExistence type="predicted"/>
<dbReference type="HOGENOM" id="CLU_1805266_0_0_0"/>
<gene>
    <name evidence="2" type="ordered locus">Ocepr_1877</name>
</gene>
<dbReference type="eggNOG" id="ENOG5032ZR2">
    <property type="taxonomic scope" value="Bacteria"/>
</dbReference>
<keyword evidence="3" id="KW-1185">Reference proteome</keyword>
<evidence type="ECO:0000256" key="1">
    <source>
        <dbReference type="SAM" id="SignalP"/>
    </source>
</evidence>
<dbReference type="AlphaFoldDB" id="E4U4X9"/>
<feature type="signal peptide" evidence="1">
    <location>
        <begin position="1"/>
        <end position="23"/>
    </location>
</feature>
<reference evidence="2 3" key="2">
    <citation type="journal article" date="2011" name="Stand. Genomic Sci.">
        <title>Complete genome sequence of Oceanithermus profundus type strain (506).</title>
        <authorList>
            <person name="Pati A."/>
            <person name="Zhang X."/>
            <person name="Lapidus A."/>
            <person name="Nolan M."/>
            <person name="Lucas S."/>
            <person name="Del Rio T.G."/>
            <person name="Tice H."/>
            <person name="Cheng J.F."/>
            <person name="Tapia R."/>
            <person name="Han C."/>
            <person name="Goodwin L."/>
            <person name="Pitluck S."/>
            <person name="Liolios K."/>
            <person name="Pagani I."/>
            <person name="Ivanova N."/>
            <person name="Mavromatis K."/>
            <person name="Chen A."/>
            <person name="Palaniappan K."/>
            <person name="Hauser L."/>
            <person name="Jeffries C.D."/>
            <person name="Brambilla E.M."/>
            <person name="Rohl A."/>
            <person name="Mwirichia R."/>
            <person name="Rohde M."/>
            <person name="Tindall B.J."/>
            <person name="Sikorski J."/>
            <person name="Wirth R."/>
            <person name="Goker M."/>
            <person name="Woyke T."/>
            <person name="Detter J.C."/>
            <person name="Bristow J."/>
            <person name="Eisen J.A."/>
            <person name="Markowitz V."/>
            <person name="Hugenholtz P."/>
            <person name="Kyrpides N.C."/>
            <person name="Klenk H.P."/>
            <person name="Land M."/>
        </authorList>
    </citation>
    <scope>NUCLEOTIDE SEQUENCE [LARGE SCALE GENOMIC DNA]</scope>
    <source>
        <strain evidence="3">DSM 14977 / NBRC 100410 / VKM B-2274 / 506</strain>
    </source>
</reference>